<dbReference type="EMBL" id="KN833200">
    <property type="protein sequence ID" value="KIM71845.1"/>
    <property type="molecule type" value="Genomic_DNA"/>
</dbReference>
<dbReference type="HOGENOM" id="CLU_1468747_0_0_1"/>
<accession>A0A0C3EGP4</accession>
<proteinExistence type="predicted"/>
<dbReference type="InParanoid" id="A0A0C3EGP4"/>
<sequence length="184" mass="20816">MEGLFGEDSLSYLSLRLLVHVLRIQKAWLTSSGLLDLAGLDGCSEELGDIDQLRDMTLALSIYLRVNKTYEPAKSVQFQCTMDLKGRLYPHPCGPDLYLLDFIDHNGARRDVTNLYIFPHMYRAAEDKSQPLQPMGSLQGSRGPVDIYTLTPGYEYDISDGSETVLKTIAFTYERRGDLQPRVF</sequence>
<protein>
    <submittedName>
        <fullName evidence="1">Uncharacterized protein</fullName>
    </submittedName>
</protein>
<keyword evidence="2" id="KW-1185">Reference proteome</keyword>
<evidence type="ECO:0000313" key="2">
    <source>
        <dbReference type="Proteomes" id="UP000054166"/>
    </source>
</evidence>
<dbReference type="AlphaFoldDB" id="A0A0C3EGP4"/>
<dbReference type="Proteomes" id="UP000054166">
    <property type="component" value="Unassembled WGS sequence"/>
</dbReference>
<evidence type="ECO:0000313" key="1">
    <source>
        <dbReference type="EMBL" id="KIM71845.1"/>
    </source>
</evidence>
<reference evidence="1 2" key="1">
    <citation type="submission" date="2014-04" db="EMBL/GenBank/DDBJ databases">
        <authorList>
            <consortium name="DOE Joint Genome Institute"/>
            <person name="Kuo A."/>
            <person name="Tarkka M."/>
            <person name="Buscot F."/>
            <person name="Kohler A."/>
            <person name="Nagy L.G."/>
            <person name="Floudas D."/>
            <person name="Copeland A."/>
            <person name="Barry K.W."/>
            <person name="Cichocki N."/>
            <person name="Veneault-Fourrey C."/>
            <person name="LaButti K."/>
            <person name="Lindquist E.A."/>
            <person name="Lipzen A."/>
            <person name="Lundell T."/>
            <person name="Morin E."/>
            <person name="Murat C."/>
            <person name="Sun H."/>
            <person name="Tunlid A."/>
            <person name="Henrissat B."/>
            <person name="Grigoriev I.V."/>
            <person name="Hibbett D.S."/>
            <person name="Martin F."/>
            <person name="Nordberg H.P."/>
            <person name="Cantor M.N."/>
            <person name="Hua S.X."/>
        </authorList>
    </citation>
    <scope>NUCLEOTIDE SEQUENCE [LARGE SCALE GENOMIC DNA]</scope>
    <source>
        <strain evidence="1 2">F 1598</strain>
    </source>
</reference>
<reference evidence="2" key="2">
    <citation type="submission" date="2015-01" db="EMBL/GenBank/DDBJ databases">
        <title>Evolutionary Origins and Diversification of the Mycorrhizal Mutualists.</title>
        <authorList>
            <consortium name="DOE Joint Genome Institute"/>
            <consortium name="Mycorrhizal Genomics Consortium"/>
            <person name="Kohler A."/>
            <person name="Kuo A."/>
            <person name="Nagy L.G."/>
            <person name="Floudas D."/>
            <person name="Copeland A."/>
            <person name="Barry K.W."/>
            <person name="Cichocki N."/>
            <person name="Veneault-Fourrey C."/>
            <person name="LaButti K."/>
            <person name="Lindquist E.A."/>
            <person name="Lipzen A."/>
            <person name="Lundell T."/>
            <person name="Morin E."/>
            <person name="Murat C."/>
            <person name="Riley R."/>
            <person name="Ohm R."/>
            <person name="Sun H."/>
            <person name="Tunlid A."/>
            <person name="Henrissat B."/>
            <person name="Grigoriev I.V."/>
            <person name="Hibbett D.S."/>
            <person name="Martin F."/>
        </authorList>
    </citation>
    <scope>NUCLEOTIDE SEQUENCE [LARGE SCALE GENOMIC DNA]</scope>
    <source>
        <strain evidence="2">F 1598</strain>
    </source>
</reference>
<dbReference type="OrthoDB" id="10523643at2759"/>
<name>A0A0C3EGP4_PILCF</name>
<organism evidence="1 2">
    <name type="scientific">Piloderma croceum (strain F 1598)</name>
    <dbReference type="NCBI Taxonomy" id="765440"/>
    <lineage>
        <taxon>Eukaryota</taxon>
        <taxon>Fungi</taxon>
        <taxon>Dikarya</taxon>
        <taxon>Basidiomycota</taxon>
        <taxon>Agaricomycotina</taxon>
        <taxon>Agaricomycetes</taxon>
        <taxon>Agaricomycetidae</taxon>
        <taxon>Atheliales</taxon>
        <taxon>Atheliaceae</taxon>
        <taxon>Piloderma</taxon>
    </lineage>
</organism>
<gene>
    <name evidence="1" type="ORF">PILCRDRAFT_93688</name>
</gene>